<reference evidence="1" key="1">
    <citation type="submission" date="2022-04" db="EMBL/GenBank/DDBJ databases">
        <authorList>
            <person name="Ren T."/>
        </authorList>
    </citation>
    <scope>NUCLEOTIDE SEQUENCE</scope>
    <source>
        <strain evidence="1">F63249</strain>
    </source>
</reference>
<comment type="caution">
    <text evidence="1">The sequence shown here is derived from an EMBL/GenBank/DDBJ whole genome shotgun (WGS) entry which is preliminary data.</text>
</comment>
<name>A0ABT0HAQ6_9FLAO</name>
<dbReference type="EMBL" id="JALPQF010000012">
    <property type="protein sequence ID" value="MCK8481427.1"/>
    <property type="molecule type" value="Genomic_DNA"/>
</dbReference>
<accession>A0ABT0HAQ6</accession>
<dbReference type="RefSeq" id="WP_248413338.1">
    <property type="nucleotide sequence ID" value="NZ_JALPQF010000012.1"/>
</dbReference>
<organism evidence="1 2">
    <name type="scientific">Psychroserpens algicola</name>
    <dbReference type="NCBI Taxonomy" id="1719034"/>
    <lineage>
        <taxon>Bacteria</taxon>
        <taxon>Pseudomonadati</taxon>
        <taxon>Bacteroidota</taxon>
        <taxon>Flavobacteriia</taxon>
        <taxon>Flavobacteriales</taxon>
        <taxon>Flavobacteriaceae</taxon>
        <taxon>Psychroserpens</taxon>
    </lineage>
</organism>
<keyword evidence="2" id="KW-1185">Reference proteome</keyword>
<gene>
    <name evidence="1" type="ORF">MUY34_12405</name>
</gene>
<proteinExistence type="predicted"/>
<evidence type="ECO:0000313" key="2">
    <source>
        <dbReference type="Proteomes" id="UP001203687"/>
    </source>
</evidence>
<dbReference type="Proteomes" id="UP001203687">
    <property type="component" value="Unassembled WGS sequence"/>
</dbReference>
<sequence length="145" mass="15886">MKNLLKYTILCAIVMTTCFNCSVESIEDEQFEESFLVENAIAPNSQNPPCSGVDPQARITNNGSVVVTLQIATAEGVVLHTVQDLAPGNSSSYLMFAEGNVIFNVEKNTTGLRDEKVTYTMNQCMSFDLEVDTDNYLTDATPESL</sequence>
<evidence type="ECO:0000313" key="1">
    <source>
        <dbReference type="EMBL" id="MCK8481427.1"/>
    </source>
</evidence>
<protein>
    <submittedName>
        <fullName evidence="1">Uncharacterized protein</fullName>
    </submittedName>
</protein>